<comment type="caution">
    <text evidence="12">The sequence shown here is derived from an EMBL/GenBank/DDBJ whole genome shotgun (WGS) entry which is preliminary data.</text>
</comment>
<dbReference type="GO" id="GO:0046872">
    <property type="term" value="F:metal ion binding"/>
    <property type="evidence" value="ECO:0007669"/>
    <property type="project" value="UniProtKB-KW"/>
</dbReference>
<evidence type="ECO:0000256" key="8">
    <source>
        <dbReference type="ARBA" id="ARBA00022884"/>
    </source>
</evidence>
<dbReference type="GO" id="GO:0030422">
    <property type="term" value="P:siRNA processing"/>
    <property type="evidence" value="ECO:0007669"/>
    <property type="project" value="TreeGrafter"/>
</dbReference>
<gene>
    <name evidence="12" type="ORF">Acr_19g0003410</name>
</gene>
<dbReference type="EMBL" id="BJWL01000019">
    <property type="protein sequence ID" value="GFZ07404.1"/>
    <property type="molecule type" value="Genomic_DNA"/>
</dbReference>
<evidence type="ECO:0000256" key="4">
    <source>
        <dbReference type="ARBA" id="ARBA00022723"/>
    </source>
</evidence>
<dbReference type="Gene3D" id="1.10.1520.10">
    <property type="entry name" value="Ribonuclease III domain"/>
    <property type="match status" value="1"/>
</dbReference>
<dbReference type="SMART" id="SM00535">
    <property type="entry name" value="RIBOc"/>
    <property type="match status" value="1"/>
</dbReference>
<dbReference type="PROSITE" id="PS00517">
    <property type="entry name" value="RNASE_3_1"/>
    <property type="match status" value="1"/>
</dbReference>
<dbReference type="PANTHER" id="PTHR14950">
    <property type="entry name" value="DICER-RELATED"/>
    <property type="match status" value="1"/>
</dbReference>
<comment type="cofactor">
    <cofactor evidence="2">
        <name>Mg(2+)</name>
        <dbReference type="ChEBI" id="CHEBI:18420"/>
    </cofactor>
</comment>
<name>A0A7J0G9C3_9ERIC</name>
<keyword evidence="7" id="KW-0460">Magnesium</keyword>
<dbReference type="OrthoDB" id="416741at2759"/>
<feature type="domain" description="RNase III" evidence="11">
    <location>
        <begin position="31"/>
        <end position="173"/>
    </location>
</feature>
<evidence type="ECO:0000256" key="7">
    <source>
        <dbReference type="ARBA" id="ARBA00022842"/>
    </source>
</evidence>
<dbReference type="Pfam" id="PF00035">
    <property type="entry name" value="dsrm"/>
    <property type="match status" value="2"/>
</dbReference>
<dbReference type="Proteomes" id="UP000585474">
    <property type="component" value="Unassembled WGS sequence"/>
</dbReference>
<feature type="domain" description="DRBM" evidence="10">
    <location>
        <begin position="286"/>
        <end position="359"/>
    </location>
</feature>
<dbReference type="PROSITE" id="PS50137">
    <property type="entry name" value="DS_RBD"/>
    <property type="match status" value="2"/>
</dbReference>
<dbReference type="Pfam" id="PF00636">
    <property type="entry name" value="Ribonuclease_3"/>
    <property type="match status" value="1"/>
</dbReference>
<sequence length="363" mass="40616">MAKPAGYEIVTYPYAVNGGDDDDITDMADSVTAVEKLLKYKFKDRRLLEEALTHSSYTDSPSYQRLEFLGDAALGLAVSNFMFLAYPDLDQGQLSLLRAANISTEKLARVAVHHGLHRFVRHNAAALDEKVRDFALAVQEEEDTVVYGGTVKAPKVLADIVESVAAAVYVDCQFDLQALWVVFRGLLEPIVTLDVLQQQPQPVTMLFELCQKNGWQVDIKHWRKGEKDIASVYVDGSFIASASSEQKENAKLHAAKIALEKLCHPKSNNKMSVDIYSSIDGTEIEGAKQKLHELCGKKRWPKPSYRIEKEEGPSHERKYTCSVQIETVDNVLFVSGEEKSRVRDAENSAAFLMIRGLIESKYL</sequence>
<dbReference type="InterPro" id="IPR036389">
    <property type="entry name" value="RNase_III_sf"/>
</dbReference>
<evidence type="ECO:0000256" key="6">
    <source>
        <dbReference type="ARBA" id="ARBA00022801"/>
    </source>
</evidence>
<dbReference type="InterPro" id="IPR014720">
    <property type="entry name" value="dsRBD_dom"/>
</dbReference>
<proteinExistence type="predicted"/>
<evidence type="ECO:0000256" key="2">
    <source>
        <dbReference type="ARBA" id="ARBA00001946"/>
    </source>
</evidence>
<dbReference type="FunFam" id="1.10.1520.10:FF:000004">
    <property type="entry name" value="Endoribonuclease dicer-like 1"/>
    <property type="match status" value="1"/>
</dbReference>
<dbReference type="SUPFAM" id="SSF54768">
    <property type="entry name" value="dsRNA-binding domain-like"/>
    <property type="match status" value="2"/>
</dbReference>
<evidence type="ECO:0000256" key="5">
    <source>
        <dbReference type="ARBA" id="ARBA00022759"/>
    </source>
</evidence>
<dbReference type="PANTHER" id="PTHR14950:SF49">
    <property type="entry name" value="RIBONUCLEASE 3-LIKE PROTEIN 2-RELATED"/>
    <property type="match status" value="1"/>
</dbReference>
<dbReference type="Gene3D" id="3.30.160.20">
    <property type="match status" value="2"/>
</dbReference>
<keyword evidence="6" id="KW-0378">Hydrolase</keyword>
<reference evidence="12 13" key="1">
    <citation type="submission" date="2019-07" db="EMBL/GenBank/DDBJ databases">
        <title>De Novo Assembly of kiwifruit Actinidia rufa.</title>
        <authorList>
            <person name="Sugita-Konishi S."/>
            <person name="Sato K."/>
            <person name="Mori E."/>
            <person name="Abe Y."/>
            <person name="Kisaki G."/>
            <person name="Hamano K."/>
            <person name="Suezawa K."/>
            <person name="Otani M."/>
            <person name="Fukuda T."/>
            <person name="Manabe T."/>
            <person name="Gomi K."/>
            <person name="Tabuchi M."/>
            <person name="Akimitsu K."/>
            <person name="Kataoka I."/>
        </authorList>
    </citation>
    <scope>NUCLEOTIDE SEQUENCE [LARGE SCALE GENOMIC DNA]</scope>
    <source>
        <strain evidence="13">cv. Fuchu</strain>
    </source>
</reference>
<evidence type="ECO:0000259" key="11">
    <source>
        <dbReference type="PROSITE" id="PS50142"/>
    </source>
</evidence>
<evidence type="ECO:0000256" key="1">
    <source>
        <dbReference type="ARBA" id="ARBA00001936"/>
    </source>
</evidence>
<keyword evidence="5" id="KW-0255">Endonuclease</keyword>
<dbReference type="GO" id="GO:0004525">
    <property type="term" value="F:ribonuclease III activity"/>
    <property type="evidence" value="ECO:0007669"/>
    <property type="project" value="InterPro"/>
</dbReference>
<dbReference type="SUPFAM" id="SSF69065">
    <property type="entry name" value="RNase III domain-like"/>
    <property type="match status" value="1"/>
</dbReference>
<dbReference type="SMART" id="SM00358">
    <property type="entry name" value="DSRM"/>
    <property type="match status" value="2"/>
</dbReference>
<dbReference type="InterPro" id="IPR000999">
    <property type="entry name" value="RNase_III_dom"/>
</dbReference>
<dbReference type="CDD" id="cd00593">
    <property type="entry name" value="RIBOc"/>
    <property type="match status" value="1"/>
</dbReference>
<keyword evidence="4" id="KW-0479">Metal-binding</keyword>
<evidence type="ECO:0000259" key="10">
    <source>
        <dbReference type="PROSITE" id="PS50137"/>
    </source>
</evidence>
<organism evidence="12 13">
    <name type="scientific">Actinidia rufa</name>
    <dbReference type="NCBI Taxonomy" id="165716"/>
    <lineage>
        <taxon>Eukaryota</taxon>
        <taxon>Viridiplantae</taxon>
        <taxon>Streptophyta</taxon>
        <taxon>Embryophyta</taxon>
        <taxon>Tracheophyta</taxon>
        <taxon>Spermatophyta</taxon>
        <taxon>Magnoliopsida</taxon>
        <taxon>eudicotyledons</taxon>
        <taxon>Gunneridae</taxon>
        <taxon>Pentapetalae</taxon>
        <taxon>asterids</taxon>
        <taxon>Ericales</taxon>
        <taxon>Actinidiaceae</taxon>
        <taxon>Actinidia</taxon>
    </lineage>
</organism>
<dbReference type="GO" id="GO:0005634">
    <property type="term" value="C:nucleus"/>
    <property type="evidence" value="ECO:0007669"/>
    <property type="project" value="TreeGrafter"/>
</dbReference>
<dbReference type="GO" id="GO:0003723">
    <property type="term" value="F:RNA binding"/>
    <property type="evidence" value="ECO:0007669"/>
    <property type="project" value="UniProtKB-UniRule"/>
</dbReference>
<feature type="domain" description="DRBM" evidence="10">
    <location>
        <begin position="201"/>
        <end position="264"/>
    </location>
</feature>
<comment type="cofactor">
    <cofactor evidence="1">
        <name>Mn(2+)</name>
        <dbReference type="ChEBI" id="CHEBI:29035"/>
    </cofactor>
</comment>
<dbReference type="AlphaFoldDB" id="A0A7J0G9C3"/>
<accession>A0A7J0G9C3</accession>
<keyword evidence="13" id="KW-1185">Reference proteome</keyword>
<evidence type="ECO:0000313" key="13">
    <source>
        <dbReference type="Proteomes" id="UP000585474"/>
    </source>
</evidence>
<evidence type="ECO:0000256" key="9">
    <source>
        <dbReference type="PROSITE-ProRule" id="PRU00266"/>
    </source>
</evidence>
<dbReference type="PROSITE" id="PS50142">
    <property type="entry name" value="RNASE_3_2"/>
    <property type="match status" value="1"/>
</dbReference>
<dbReference type="GO" id="GO:0005737">
    <property type="term" value="C:cytoplasm"/>
    <property type="evidence" value="ECO:0007669"/>
    <property type="project" value="TreeGrafter"/>
</dbReference>
<evidence type="ECO:0000256" key="3">
    <source>
        <dbReference type="ARBA" id="ARBA00022722"/>
    </source>
</evidence>
<evidence type="ECO:0000313" key="12">
    <source>
        <dbReference type="EMBL" id="GFZ07404.1"/>
    </source>
</evidence>
<keyword evidence="3" id="KW-0540">Nuclease</keyword>
<protein>
    <submittedName>
        <fullName evidence="12">Uncharacterized protein</fullName>
    </submittedName>
</protein>
<keyword evidence="8 9" id="KW-0694">RNA-binding</keyword>